<reference evidence="6" key="1">
    <citation type="journal article" date="2008" name="Nature">
        <title>The amphioxus genome and the evolution of the chordate karyotype.</title>
        <authorList>
            <consortium name="US DOE Joint Genome Institute (JGI-PGF)"/>
            <person name="Putnam N.H."/>
            <person name="Butts T."/>
            <person name="Ferrier D.E.K."/>
            <person name="Furlong R.F."/>
            <person name="Hellsten U."/>
            <person name="Kawashima T."/>
            <person name="Robinson-Rechavi M."/>
            <person name="Shoguchi E."/>
            <person name="Terry A."/>
            <person name="Yu J.-K."/>
            <person name="Benito-Gutierrez E.L."/>
            <person name="Dubchak I."/>
            <person name="Garcia-Fernandez J."/>
            <person name="Gibson-Brown J.J."/>
            <person name="Grigoriev I.V."/>
            <person name="Horton A.C."/>
            <person name="de Jong P.J."/>
            <person name="Jurka J."/>
            <person name="Kapitonov V.V."/>
            <person name="Kohara Y."/>
            <person name="Kuroki Y."/>
            <person name="Lindquist E."/>
            <person name="Lucas S."/>
            <person name="Osoegawa K."/>
            <person name="Pennacchio L.A."/>
            <person name="Salamov A.A."/>
            <person name="Satou Y."/>
            <person name="Sauka-Spengler T."/>
            <person name="Schmutz J."/>
            <person name="Shin-I T."/>
            <person name="Toyoda A."/>
            <person name="Bronner-Fraser M."/>
            <person name="Fujiyama A."/>
            <person name="Holland L.Z."/>
            <person name="Holland P.W.H."/>
            <person name="Satoh N."/>
            <person name="Rokhsar D.S."/>
        </authorList>
    </citation>
    <scope>NUCLEOTIDE SEQUENCE [LARGE SCALE GENOMIC DNA]</scope>
    <source>
        <strain evidence="6">S238N-H82</strain>
        <tissue evidence="6">Testes</tissue>
    </source>
</reference>
<proteinExistence type="predicted"/>
<dbReference type="PROSITE" id="PS50016">
    <property type="entry name" value="ZF_PHD_2"/>
    <property type="match status" value="1"/>
</dbReference>
<feature type="non-terminal residue" evidence="6">
    <location>
        <position position="1"/>
    </location>
</feature>
<keyword evidence="3" id="KW-0862">Zinc</keyword>
<dbReference type="SMART" id="SM00249">
    <property type="entry name" value="PHD"/>
    <property type="match status" value="1"/>
</dbReference>
<organism>
    <name type="scientific">Branchiostoma floridae</name>
    <name type="common">Florida lancelet</name>
    <name type="synonym">Amphioxus</name>
    <dbReference type="NCBI Taxonomy" id="7739"/>
    <lineage>
        <taxon>Eukaryota</taxon>
        <taxon>Metazoa</taxon>
        <taxon>Chordata</taxon>
        <taxon>Cephalochordata</taxon>
        <taxon>Leptocardii</taxon>
        <taxon>Amphioxiformes</taxon>
        <taxon>Branchiostomatidae</taxon>
        <taxon>Branchiostoma</taxon>
    </lineage>
</organism>
<evidence type="ECO:0000256" key="4">
    <source>
        <dbReference type="PROSITE-ProRule" id="PRU00146"/>
    </source>
</evidence>
<dbReference type="STRING" id="7739.C3ZK38"/>
<gene>
    <name evidence="6" type="ORF">BRAFLDRAFT_239890</name>
</gene>
<dbReference type="InterPro" id="IPR011011">
    <property type="entry name" value="Znf_FYVE_PHD"/>
</dbReference>
<keyword evidence="2 4" id="KW-0863">Zinc-finger</keyword>
<dbReference type="InterPro" id="IPR019786">
    <property type="entry name" value="Zinc_finger_PHD-type_CS"/>
</dbReference>
<name>C3ZK38_BRAFL</name>
<accession>C3ZK38</accession>
<dbReference type="EMBL" id="GG666636">
    <property type="protein sequence ID" value="EEN46937.1"/>
    <property type="molecule type" value="Genomic_DNA"/>
</dbReference>
<dbReference type="Pfam" id="PF00628">
    <property type="entry name" value="PHD"/>
    <property type="match status" value="1"/>
</dbReference>
<dbReference type="InterPro" id="IPR019787">
    <property type="entry name" value="Znf_PHD-finger"/>
</dbReference>
<evidence type="ECO:0000256" key="3">
    <source>
        <dbReference type="ARBA" id="ARBA00022833"/>
    </source>
</evidence>
<sequence>QKMQFMASLGLITQGTLEEIQNKRHERKRRSTANPQYCYGAIFEPEVKHTKAIGNQLLIPEEIRHQESSCCQVTIATVAMTAGNVGSALCCQDAHDDFCSVCKTSGELLCCDTCNRVYHLHCLEPPLKAIPTGMWMCPQCKVLCGRGDIRGGMG</sequence>
<dbReference type="CDD" id="cd15523">
    <property type="entry name" value="PHD_PHF21A"/>
    <property type="match status" value="1"/>
</dbReference>
<dbReference type="PROSITE" id="PS01359">
    <property type="entry name" value="ZF_PHD_1"/>
    <property type="match status" value="1"/>
</dbReference>
<dbReference type="AlphaFoldDB" id="C3ZK38"/>
<evidence type="ECO:0000259" key="5">
    <source>
        <dbReference type="PROSITE" id="PS50016"/>
    </source>
</evidence>
<dbReference type="Gene3D" id="3.30.40.10">
    <property type="entry name" value="Zinc/RING finger domain, C3HC4 (zinc finger)"/>
    <property type="match status" value="1"/>
</dbReference>
<dbReference type="InParanoid" id="C3ZK38"/>
<evidence type="ECO:0000256" key="1">
    <source>
        <dbReference type="ARBA" id="ARBA00022723"/>
    </source>
</evidence>
<dbReference type="PANTHER" id="PTHR24102">
    <property type="entry name" value="PHD FINGER PROTEIN"/>
    <property type="match status" value="1"/>
</dbReference>
<dbReference type="InterPro" id="IPR001965">
    <property type="entry name" value="Znf_PHD"/>
</dbReference>
<evidence type="ECO:0000313" key="6">
    <source>
        <dbReference type="EMBL" id="EEN46937.1"/>
    </source>
</evidence>
<dbReference type="eggNOG" id="KOG0383">
    <property type="taxonomic scope" value="Eukaryota"/>
</dbReference>
<feature type="domain" description="PHD-type" evidence="5">
    <location>
        <begin position="96"/>
        <end position="143"/>
    </location>
</feature>
<dbReference type="InterPro" id="IPR013083">
    <property type="entry name" value="Znf_RING/FYVE/PHD"/>
</dbReference>
<evidence type="ECO:0000256" key="2">
    <source>
        <dbReference type="ARBA" id="ARBA00022771"/>
    </source>
</evidence>
<protein>
    <recommendedName>
        <fullName evidence="5">PHD-type domain-containing protein</fullName>
    </recommendedName>
</protein>
<keyword evidence="1" id="KW-0479">Metal-binding</keyword>
<dbReference type="SUPFAM" id="SSF57903">
    <property type="entry name" value="FYVE/PHD zinc finger"/>
    <property type="match status" value="1"/>
</dbReference>
<dbReference type="GO" id="GO:0008270">
    <property type="term" value="F:zinc ion binding"/>
    <property type="evidence" value="ECO:0007669"/>
    <property type="project" value="UniProtKB-KW"/>
</dbReference>
<dbReference type="PANTHER" id="PTHR24102:SF28">
    <property type="entry name" value="PHD-TYPE DOMAIN-CONTAINING PROTEIN"/>
    <property type="match status" value="1"/>
</dbReference>